<feature type="non-terminal residue" evidence="1">
    <location>
        <position position="1"/>
    </location>
</feature>
<protein>
    <submittedName>
        <fullName evidence="1">4817_t:CDS:1</fullName>
    </submittedName>
</protein>
<evidence type="ECO:0000313" key="2">
    <source>
        <dbReference type="Proteomes" id="UP000789901"/>
    </source>
</evidence>
<name>A0ABN7V5U9_GIGMA</name>
<comment type="caution">
    <text evidence="1">The sequence shown here is derived from an EMBL/GenBank/DDBJ whole genome shotgun (WGS) entry which is preliminary data.</text>
</comment>
<proteinExistence type="predicted"/>
<organism evidence="1 2">
    <name type="scientific">Gigaspora margarita</name>
    <dbReference type="NCBI Taxonomy" id="4874"/>
    <lineage>
        <taxon>Eukaryota</taxon>
        <taxon>Fungi</taxon>
        <taxon>Fungi incertae sedis</taxon>
        <taxon>Mucoromycota</taxon>
        <taxon>Glomeromycotina</taxon>
        <taxon>Glomeromycetes</taxon>
        <taxon>Diversisporales</taxon>
        <taxon>Gigasporaceae</taxon>
        <taxon>Gigaspora</taxon>
    </lineage>
</organism>
<sequence length="80" mass="9481">INSEWKLSEEMKKFSKLAQTKRIEFIQKILINKNLTKTWHPIPIISEEADFQKSEKSLTKQEILTIIKSLILYLNNVDHL</sequence>
<evidence type="ECO:0000313" key="1">
    <source>
        <dbReference type="EMBL" id="CAG8734889.1"/>
    </source>
</evidence>
<accession>A0ABN7V5U9</accession>
<dbReference type="EMBL" id="CAJVQB010009900">
    <property type="protein sequence ID" value="CAG8734889.1"/>
    <property type="molecule type" value="Genomic_DNA"/>
</dbReference>
<reference evidence="1 2" key="1">
    <citation type="submission" date="2021-06" db="EMBL/GenBank/DDBJ databases">
        <authorList>
            <person name="Kallberg Y."/>
            <person name="Tangrot J."/>
            <person name="Rosling A."/>
        </authorList>
    </citation>
    <scope>NUCLEOTIDE SEQUENCE [LARGE SCALE GENOMIC DNA]</scope>
    <source>
        <strain evidence="1 2">120-4 pot B 10/14</strain>
    </source>
</reference>
<gene>
    <name evidence="1" type="ORF">GMARGA_LOCUS14753</name>
</gene>
<keyword evidence="2" id="KW-1185">Reference proteome</keyword>
<dbReference type="Proteomes" id="UP000789901">
    <property type="component" value="Unassembled WGS sequence"/>
</dbReference>